<feature type="compositionally biased region" description="Polar residues" evidence="1">
    <location>
        <begin position="114"/>
        <end position="131"/>
    </location>
</feature>
<evidence type="ECO:0000313" key="2">
    <source>
        <dbReference type="EMBL" id="KAK4374880.1"/>
    </source>
</evidence>
<evidence type="ECO:0000313" key="3">
    <source>
        <dbReference type="Proteomes" id="UP001291623"/>
    </source>
</evidence>
<dbReference type="AlphaFoldDB" id="A0AAE1SRQ5"/>
<name>A0AAE1SRQ5_9SOLA</name>
<protein>
    <submittedName>
        <fullName evidence="2">Uncharacterized protein</fullName>
    </submittedName>
</protein>
<reference evidence="2" key="1">
    <citation type="submission" date="2023-12" db="EMBL/GenBank/DDBJ databases">
        <title>Genome assembly of Anisodus tanguticus.</title>
        <authorList>
            <person name="Wang Y.-J."/>
        </authorList>
    </citation>
    <scope>NUCLEOTIDE SEQUENCE</scope>
    <source>
        <strain evidence="2">KB-2021</strain>
        <tissue evidence="2">Leaf</tissue>
    </source>
</reference>
<feature type="region of interest" description="Disordered" evidence="1">
    <location>
        <begin position="64"/>
        <end position="131"/>
    </location>
</feature>
<organism evidence="2 3">
    <name type="scientific">Anisodus tanguticus</name>
    <dbReference type="NCBI Taxonomy" id="243964"/>
    <lineage>
        <taxon>Eukaryota</taxon>
        <taxon>Viridiplantae</taxon>
        <taxon>Streptophyta</taxon>
        <taxon>Embryophyta</taxon>
        <taxon>Tracheophyta</taxon>
        <taxon>Spermatophyta</taxon>
        <taxon>Magnoliopsida</taxon>
        <taxon>eudicotyledons</taxon>
        <taxon>Gunneridae</taxon>
        <taxon>Pentapetalae</taxon>
        <taxon>asterids</taxon>
        <taxon>lamiids</taxon>
        <taxon>Solanales</taxon>
        <taxon>Solanaceae</taxon>
        <taxon>Solanoideae</taxon>
        <taxon>Hyoscyameae</taxon>
        <taxon>Anisodus</taxon>
    </lineage>
</organism>
<sequence>MFKYDIGWQMYNSLATSVIYNIEMWSGKKGVKTKIQEKQTQKYGFFNKSSPELEVTFTQELYTGSDQTGKKTKIQENQIQNREEEREDNGHSNMQLNLYDTPPIVNHNEGQEKQGVSTYDSILKSESPQNE</sequence>
<keyword evidence="3" id="KW-1185">Reference proteome</keyword>
<dbReference type="Proteomes" id="UP001291623">
    <property type="component" value="Unassembled WGS sequence"/>
</dbReference>
<evidence type="ECO:0000256" key="1">
    <source>
        <dbReference type="SAM" id="MobiDB-lite"/>
    </source>
</evidence>
<accession>A0AAE1SRQ5</accession>
<feature type="compositionally biased region" description="Basic and acidic residues" evidence="1">
    <location>
        <begin position="81"/>
        <end position="90"/>
    </location>
</feature>
<proteinExistence type="predicted"/>
<comment type="caution">
    <text evidence="2">The sequence shown here is derived from an EMBL/GenBank/DDBJ whole genome shotgun (WGS) entry which is preliminary data.</text>
</comment>
<dbReference type="EMBL" id="JAVYJV010000003">
    <property type="protein sequence ID" value="KAK4374880.1"/>
    <property type="molecule type" value="Genomic_DNA"/>
</dbReference>
<gene>
    <name evidence="2" type="ORF">RND71_005557</name>
</gene>